<dbReference type="InterPro" id="IPR013783">
    <property type="entry name" value="Ig-like_fold"/>
</dbReference>
<dbReference type="EMBL" id="JAVRJZ010000019">
    <property type="protein sequence ID" value="KAK2707870.1"/>
    <property type="molecule type" value="Genomic_DNA"/>
</dbReference>
<dbReference type="AlphaFoldDB" id="A0AA88HF12"/>
<feature type="domain" description="Ig-like" evidence="2">
    <location>
        <begin position="6"/>
        <end position="101"/>
    </location>
</feature>
<evidence type="ECO:0000259" key="2">
    <source>
        <dbReference type="PROSITE" id="PS50835"/>
    </source>
</evidence>
<dbReference type="Gene3D" id="2.60.40.10">
    <property type="entry name" value="Immunoglobulins"/>
    <property type="match status" value="1"/>
</dbReference>
<dbReference type="Pfam" id="PF08205">
    <property type="entry name" value="C2-set_2"/>
    <property type="match status" value="1"/>
</dbReference>
<dbReference type="PANTHER" id="PTHR23278">
    <property type="entry name" value="SIDESTEP PROTEIN"/>
    <property type="match status" value="1"/>
</dbReference>
<gene>
    <name evidence="3" type="ORF">QYM36_015523</name>
</gene>
<dbReference type="InterPro" id="IPR013162">
    <property type="entry name" value="CD80_C2-set"/>
</dbReference>
<name>A0AA88HF12_ARTSF</name>
<dbReference type="PANTHER" id="PTHR23278:SF32">
    <property type="entry name" value="NEUROMUSCULIN, ISOFORM E"/>
    <property type="match status" value="1"/>
</dbReference>
<dbReference type="Proteomes" id="UP001187531">
    <property type="component" value="Unassembled WGS sequence"/>
</dbReference>
<keyword evidence="4" id="KW-1185">Reference proteome</keyword>
<dbReference type="InterPro" id="IPR036179">
    <property type="entry name" value="Ig-like_dom_sf"/>
</dbReference>
<sequence length="109" mass="11959">MNIVEPLFVTLELPQKPLIANQTSDIKCRAVGSRPAALLSWWIAGKQLIKGVSTKNTDDGNMTVSILSFIPDSVDDGKHITCRVENPMLPGTALEDTSKINVQCKFNVY</sequence>
<evidence type="ECO:0000313" key="4">
    <source>
        <dbReference type="Proteomes" id="UP001187531"/>
    </source>
</evidence>
<protein>
    <recommendedName>
        <fullName evidence="2">Ig-like domain-containing protein</fullName>
    </recommendedName>
</protein>
<keyword evidence="1" id="KW-1015">Disulfide bond</keyword>
<proteinExistence type="predicted"/>
<accession>A0AA88HF12</accession>
<comment type="caution">
    <text evidence="3">The sequence shown here is derived from an EMBL/GenBank/DDBJ whole genome shotgun (WGS) entry which is preliminary data.</text>
</comment>
<evidence type="ECO:0000256" key="1">
    <source>
        <dbReference type="ARBA" id="ARBA00023157"/>
    </source>
</evidence>
<dbReference type="SUPFAM" id="SSF48726">
    <property type="entry name" value="Immunoglobulin"/>
    <property type="match status" value="1"/>
</dbReference>
<evidence type="ECO:0000313" key="3">
    <source>
        <dbReference type="EMBL" id="KAK2707870.1"/>
    </source>
</evidence>
<dbReference type="InterPro" id="IPR007110">
    <property type="entry name" value="Ig-like_dom"/>
</dbReference>
<dbReference type="PROSITE" id="PS50835">
    <property type="entry name" value="IG_LIKE"/>
    <property type="match status" value="1"/>
</dbReference>
<reference evidence="3" key="1">
    <citation type="submission" date="2023-07" db="EMBL/GenBank/DDBJ databases">
        <title>Chromosome-level genome assembly of Artemia franciscana.</title>
        <authorList>
            <person name="Jo E."/>
        </authorList>
    </citation>
    <scope>NUCLEOTIDE SEQUENCE</scope>
    <source>
        <tissue evidence="3">Whole body</tissue>
    </source>
</reference>
<organism evidence="3 4">
    <name type="scientific">Artemia franciscana</name>
    <name type="common">Brine shrimp</name>
    <name type="synonym">Artemia sanfranciscana</name>
    <dbReference type="NCBI Taxonomy" id="6661"/>
    <lineage>
        <taxon>Eukaryota</taxon>
        <taxon>Metazoa</taxon>
        <taxon>Ecdysozoa</taxon>
        <taxon>Arthropoda</taxon>
        <taxon>Crustacea</taxon>
        <taxon>Branchiopoda</taxon>
        <taxon>Anostraca</taxon>
        <taxon>Artemiidae</taxon>
        <taxon>Artemia</taxon>
    </lineage>
</organism>